<protein>
    <submittedName>
        <fullName evidence="2">(raccoon dog) hypothetical protein</fullName>
    </submittedName>
</protein>
<feature type="region of interest" description="Disordered" evidence="1">
    <location>
        <begin position="1"/>
        <end position="174"/>
    </location>
</feature>
<keyword evidence="3" id="KW-1185">Reference proteome</keyword>
<dbReference type="AlphaFoldDB" id="A0A812A0F8"/>
<feature type="compositionally biased region" description="Low complexity" evidence="1">
    <location>
        <begin position="126"/>
        <end position="147"/>
    </location>
</feature>
<accession>A0A812A0F8</accession>
<dbReference type="Proteomes" id="UP000645828">
    <property type="component" value="Unassembled WGS sequence"/>
</dbReference>
<proteinExistence type="predicted"/>
<reference evidence="2" key="1">
    <citation type="submission" date="2020-12" db="EMBL/GenBank/DDBJ databases">
        <authorList>
            <consortium name="Molecular Ecology Group"/>
        </authorList>
    </citation>
    <scope>NUCLEOTIDE SEQUENCE</scope>
    <source>
        <strain evidence="2">TBG_1078</strain>
    </source>
</reference>
<feature type="compositionally biased region" description="Basic residues" evidence="1">
    <location>
        <begin position="83"/>
        <end position="95"/>
    </location>
</feature>
<feature type="compositionally biased region" description="Low complexity" evidence="1">
    <location>
        <begin position="72"/>
        <end position="82"/>
    </location>
</feature>
<evidence type="ECO:0000313" key="2">
    <source>
        <dbReference type="EMBL" id="CAD7693826.1"/>
    </source>
</evidence>
<evidence type="ECO:0000313" key="3">
    <source>
        <dbReference type="Proteomes" id="UP000645828"/>
    </source>
</evidence>
<evidence type="ECO:0000256" key="1">
    <source>
        <dbReference type="SAM" id="MobiDB-lite"/>
    </source>
</evidence>
<dbReference type="EMBL" id="CAJHUB010000788">
    <property type="protein sequence ID" value="CAD7693826.1"/>
    <property type="molecule type" value="Genomic_DNA"/>
</dbReference>
<organism evidence="2 3">
    <name type="scientific">Nyctereutes procyonoides</name>
    <name type="common">Raccoon dog</name>
    <name type="synonym">Canis procyonoides</name>
    <dbReference type="NCBI Taxonomy" id="34880"/>
    <lineage>
        <taxon>Eukaryota</taxon>
        <taxon>Metazoa</taxon>
        <taxon>Chordata</taxon>
        <taxon>Craniata</taxon>
        <taxon>Vertebrata</taxon>
        <taxon>Euteleostomi</taxon>
        <taxon>Mammalia</taxon>
        <taxon>Eutheria</taxon>
        <taxon>Laurasiatheria</taxon>
        <taxon>Carnivora</taxon>
        <taxon>Caniformia</taxon>
        <taxon>Canidae</taxon>
        <taxon>Nyctereutes</taxon>
    </lineage>
</organism>
<name>A0A812A0F8_NYCPR</name>
<sequence length="174" mass="18121">MFLLPGGEGLARIGEGPRGRGRPPETAPARAEKRKPGRGDEGGRRRGPGPGPSGRPRPDPRELRGAAGPGAGACCSSRACPRTLRRRRRRRRRRPVGPGLGAEGPLPTPLCSRRSVRPPAPPPRLRLPGSSRGGRVTSRPPGSAARGLGAGGGRGAYGEREPVRGRPRSVSLGS</sequence>
<comment type="caution">
    <text evidence="2">The sequence shown here is derived from an EMBL/GenBank/DDBJ whole genome shotgun (WGS) entry which is preliminary data.</text>
</comment>
<gene>
    <name evidence="2" type="ORF">NYPRO_LOCUS26618</name>
</gene>